<sequence length="357" mass="38919">MSTINWERYEVLTQTPGAPGFEQEMRKVMRSYISEVTQEIVQDRLGGIFGVKRGTGQGPNILLAGHMDEVAFMVTRITAEGFLKFQTLGGWWSQVMLAQRVDVITRAGKRIPGVIGSIPPHLLSDERRNKAIEVSQMFIDIGATSEEEVKEWGIRLGDAIVPHCPFVEMEGGKRLMSKAWDNRFGCGLALEVLESLVDTDHPNTVYAGATVQEEVGLRGAGVAAEMIRPDVFFAVDSGPAGDTPGVSEGFGKIGAGVVIRIYDRSMITSPGMRDFMLDTAESEQIPYQFFVSQGGTDAGRVHQTGIGIPSAAIGICARYIHSHAAIVDKEDIEAAKAFALALIKRLDQSTFESILDR</sequence>
<dbReference type="SUPFAM" id="SSF53187">
    <property type="entry name" value="Zn-dependent exopeptidases"/>
    <property type="match status" value="1"/>
</dbReference>
<keyword evidence="3" id="KW-0645">Protease</keyword>
<dbReference type="Gene3D" id="2.40.30.40">
    <property type="entry name" value="Peptidase M42, domain 2"/>
    <property type="match status" value="1"/>
</dbReference>
<organism evidence="7 8">
    <name type="scientific">Laceyella putida</name>
    <dbReference type="NCBI Taxonomy" id="110101"/>
    <lineage>
        <taxon>Bacteria</taxon>
        <taxon>Bacillati</taxon>
        <taxon>Bacillota</taxon>
        <taxon>Bacilli</taxon>
        <taxon>Bacillales</taxon>
        <taxon>Thermoactinomycetaceae</taxon>
        <taxon>Laceyella</taxon>
    </lineage>
</organism>
<name>A0ABW2RMI3_9BACL</name>
<evidence type="ECO:0000256" key="5">
    <source>
        <dbReference type="ARBA" id="ARBA00022801"/>
    </source>
</evidence>
<keyword evidence="2" id="KW-0031">Aminopeptidase</keyword>
<dbReference type="Proteomes" id="UP001596500">
    <property type="component" value="Unassembled WGS sequence"/>
</dbReference>
<evidence type="ECO:0000313" key="7">
    <source>
        <dbReference type="EMBL" id="MFC7442201.1"/>
    </source>
</evidence>
<comment type="caution">
    <text evidence="7">The sequence shown here is derived from an EMBL/GenBank/DDBJ whole genome shotgun (WGS) entry which is preliminary data.</text>
</comment>
<keyword evidence="8" id="KW-1185">Reference proteome</keyword>
<dbReference type="Pfam" id="PF05343">
    <property type="entry name" value="Peptidase_M42"/>
    <property type="match status" value="1"/>
</dbReference>
<evidence type="ECO:0000256" key="3">
    <source>
        <dbReference type="ARBA" id="ARBA00022670"/>
    </source>
</evidence>
<dbReference type="CDD" id="cd05656">
    <property type="entry name" value="M42_Frv"/>
    <property type="match status" value="1"/>
</dbReference>
<protein>
    <submittedName>
        <fullName evidence="7">M42 family metallopeptidase</fullName>
    </submittedName>
</protein>
<evidence type="ECO:0000256" key="2">
    <source>
        <dbReference type="ARBA" id="ARBA00022438"/>
    </source>
</evidence>
<dbReference type="InterPro" id="IPR051464">
    <property type="entry name" value="Peptidase_M42_aminopept"/>
</dbReference>
<dbReference type="RefSeq" id="WP_379865922.1">
    <property type="nucleotide sequence ID" value="NZ_JBHTBW010000046.1"/>
</dbReference>
<dbReference type="InterPro" id="IPR023367">
    <property type="entry name" value="Peptidase_M42_dom2"/>
</dbReference>
<reference evidence="8" key="1">
    <citation type="journal article" date="2019" name="Int. J. Syst. Evol. Microbiol.">
        <title>The Global Catalogue of Microorganisms (GCM) 10K type strain sequencing project: providing services to taxonomists for standard genome sequencing and annotation.</title>
        <authorList>
            <consortium name="The Broad Institute Genomics Platform"/>
            <consortium name="The Broad Institute Genome Sequencing Center for Infectious Disease"/>
            <person name="Wu L."/>
            <person name="Ma J."/>
        </authorList>
    </citation>
    <scope>NUCLEOTIDE SEQUENCE [LARGE SCALE GENOMIC DNA]</scope>
    <source>
        <strain evidence="8">CGMCC 1.12942</strain>
    </source>
</reference>
<evidence type="ECO:0000313" key="8">
    <source>
        <dbReference type="Proteomes" id="UP001596500"/>
    </source>
</evidence>
<dbReference type="SUPFAM" id="SSF101821">
    <property type="entry name" value="Aminopeptidase/glucanase lid domain"/>
    <property type="match status" value="1"/>
</dbReference>
<accession>A0ABW2RMI3</accession>
<comment type="similarity">
    <text evidence="1 6">Belongs to the peptidase M42 family.</text>
</comment>
<gene>
    <name evidence="7" type="ORF">ACFQNG_13995</name>
</gene>
<dbReference type="PANTHER" id="PTHR32481:SF0">
    <property type="entry name" value="AMINOPEPTIDASE YPDE-RELATED"/>
    <property type="match status" value="1"/>
</dbReference>
<evidence type="ECO:0000256" key="4">
    <source>
        <dbReference type="ARBA" id="ARBA00022723"/>
    </source>
</evidence>
<dbReference type="InterPro" id="IPR008007">
    <property type="entry name" value="Peptidase_M42"/>
</dbReference>
<proteinExistence type="inferred from homology"/>
<dbReference type="PANTHER" id="PTHR32481">
    <property type="entry name" value="AMINOPEPTIDASE"/>
    <property type="match status" value="1"/>
</dbReference>
<dbReference type="PIRSF" id="PIRSF001123">
    <property type="entry name" value="PepA_GA"/>
    <property type="match status" value="1"/>
</dbReference>
<keyword evidence="4" id="KW-0479">Metal-binding</keyword>
<evidence type="ECO:0000256" key="1">
    <source>
        <dbReference type="ARBA" id="ARBA00006272"/>
    </source>
</evidence>
<dbReference type="EMBL" id="JBHTBW010000046">
    <property type="protein sequence ID" value="MFC7442201.1"/>
    <property type="molecule type" value="Genomic_DNA"/>
</dbReference>
<keyword evidence="5" id="KW-0378">Hydrolase</keyword>
<evidence type="ECO:0000256" key="6">
    <source>
        <dbReference type="PIRNR" id="PIRNR001123"/>
    </source>
</evidence>
<dbReference type="Gene3D" id="3.40.630.10">
    <property type="entry name" value="Zn peptidases"/>
    <property type="match status" value="1"/>
</dbReference>